<reference evidence="1 2" key="1">
    <citation type="submission" date="2016-06" db="EMBL/GenBank/DDBJ databases">
        <authorList>
            <person name="Kjaerup R.B."/>
            <person name="Dalgaard T.S."/>
            <person name="Juul-Madsen H.R."/>
        </authorList>
    </citation>
    <scope>NUCLEOTIDE SEQUENCE [LARGE SCALE GENOMIC DNA]</scope>
</reference>
<name>A0A1X7RN37_ZYMT9</name>
<evidence type="ECO:0000313" key="2">
    <source>
        <dbReference type="Proteomes" id="UP000215127"/>
    </source>
</evidence>
<sequence>MDAHVSEERHVSMSVRTKAILYDHGVCWTIGLEYNKRRKEASVEVSKVLYCVLFSSGSRETHFFHTTSHPNNSTLDAAIMPSIKTLALVLLQSLVASSTPILQSRASSNDSTCGGSWSGPRLTLGEVMENWIKVWQGDHSDELVSRTMVPNVSLITDYRLEQNIPNEPTVMVRVDVHDSQALLKWMLDVGDGASFIYSLIFADPEGKKLVARWTLLSTLTADTPVKNKGDEVRMNGTDIIEVDDCSGRIAQILTSQDIFTYAYQMGIDVATTDLVSR</sequence>
<dbReference type="AlphaFoldDB" id="A0A1X7RN37"/>
<dbReference type="InterPro" id="IPR032710">
    <property type="entry name" value="NTF2-like_dom_sf"/>
</dbReference>
<dbReference type="SUPFAM" id="SSF54427">
    <property type="entry name" value="NTF2-like"/>
    <property type="match status" value="1"/>
</dbReference>
<keyword evidence="2" id="KW-1185">Reference proteome</keyword>
<proteinExistence type="predicted"/>
<dbReference type="Gene3D" id="3.10.450.50">
    <property type="match status" value="1"/>
</dbReference>
<evidence type="ECO:0000313" key="1">
    <source>
        <dbReference type="EMBL" id="SMQ48823.1"/>
    </source>
</evidence>
<protein>
    <recommendedName>
        <fullName evidence="3">SnoaL-like domain-containing protein</fullName>
    </recommendedName>
</protein>
<organism evidence="1 2">
    <name type="scientific">Zymoseptoria tritici (strain ST99CH_3D7)</name>
    <dbReference type="NCBI Taxonomy" id="1276538"/>
    <lineage>
        <taxon>Eukaryota</taxon>
        <taxon>Fungi</taxon>
        <taxon>Dikarya</taxon>
        <taxon>Ascomycota</taxon>
        <taxon>Pezizomycotina</taxon>
        <taxon>Dothideomycetes</taxon>
        <taxon>Dothideomycetidae</taxon>
        <taxon>Mycosphaerellales</taxon>
        <taxon>Mycosphaerellaceae</taxon>
        <taxon>Zymoseptoria</taxon>
    </lineage>
</organism>
<evidence type="ECO:0008006" key="3">
    <source>
        <dbReference type="Google" id="ProtNLM"/>
    </source>
</evidence>
<dbReference type="EMBL" id="LT853694">
    <property type="protein sequence ID" value="SMQ48823.1"/>
    <property type="molecule type" value="Genomic_DNA"/>
</dbReference>
<accession>A0A1X7RN37</accession>
<gene>
    <name evidence="1" type="ORF">ZT3D7_G3973</name>
</gene>
<dbReference type="Proteomes" id="UP000215127">
    <property type="component" value="Chromosome 3"/>
</dbReference>